<organism evidence="1 2">
    <name type="scientific">Streptacidiphilus alkalitolerans</name>
    <dbReference type="NCBI Taxonomy" id="3342712"/>
    <lineage>
        <taxon>Bacteria</taxon>
        <taxon>Bacillati</taxon>
        <taxon>Actinomycetota</taxon>
        <taxon>Actinomycetes</taxon>
        <taxon>Kitasatosporales</taxon>
        <taxon>Streptomycetaceae</taxon>
        <taxon>Streptacidiphilus</taxon>
    </lineage>
</organism>
<keyword evidence="2" id="KW-1185">Reference proteome</keyword>
<dbReference type="Proteomes" id="UP001592582">
    <property type="component" value="Unassembled WGS sequence"/>
</dbReference>
<comment type="caution">
    <text evidence="1">The sequence shown here is derived from an EMBL/GenBank/DDBJ whole genome shotgun (WGS) entry which is preliminary data.</text>
</comment>
<evidence type="ECO:0000313" key="1">
    <source>
        <dbReference type="EMBL" id="MFC1408753.1"/>
    </source>
</evidence>
<reference evidence="1 2" key="1">
    <citation type="submission" date="2024-09" db="EMBL/GenBank/DDBJ databases">
        <authorList>
            <person name="Lee S.D."/>
        </authorList>
    </citation>
    <scope>NUCLEOTIDE SEQUENCE [LARGE SCALE GENOMIC DNA]</scope>
    <source>
        <strain evidence="1 2">N1-1</strain>
    </source>
</reference>
<proteinExistence type="predicted"/>
<name>A0ABV6V4X6_9ACTN</name>
<sequence length="302" mass="31008">MSSDMEADLVRQLREAAEAAVQPAPQGLYAGAVGRGRRIRRRVRIKRVVAGAATLGVVAAVGVPLLGGASTTTTGTAAASTTRAAAGSTRTAAPTPTPPSTAWMPAYVEQTLKSLLPAGSTTVKEADLGGVSLQVFAPEVQAPGGQSLAVVRTDLETPNGKSTISLSVGSSAQDLRCPSKAVAPHDVCTKTPVAGGTFYVDKSFKDYTHGTGVAIWSLAWNGPDGQGLYLGMSSSAPAQALTVPQAQALLTAAAWERVWKALPAPCRYGVMSVPHPTRTQVLEQANLFVCATSPAAAQHAPE</sequence>
<accession>A0ABV6V4X6</accession>
<dbReference type="EMBL" id="JBHEZX010000002">
    <property type="protein sequence ID" value="MFC1408753.1"/>
    <property type="molecule type" value="Genomic_DNA"/>
</dbReference>
<gene>
    <name evidence="1" type="ORF">ACEZDG_05615</name>
</gene>
<protein>
    <submittedName>
        <fullName evidence="1">Uncharacterized protein</fullName>
    </submittedName>
</protein>
<evidence type="ECO:0000313" key="2">
    <source>
        <dbReference type="Proteomes" id="UP001592582"/>
    </source>
</evidence>